<dbReference type="RefSeq" id="WP_057750250.1">
    <property type="nucleotide sequence ID" value="NZ_BJVH01000002.1"/>
</dbReference>
<dbReference type="OrthoDB" id="9877015at2"/>
<dbReference type="AlphaFoldDB" id="A0A0R2IUQ0"/>
<sequence>MAYRVKDTKNNKFVWTYLDLVEVSVSEKDATKIATYEEASDYLGIAKILVKNTDERHSFVSEEI</sequence>
<dbReference type="EMBL" id="JQBR01000004">
    <property type="protein sequence ID" value="KRN66645.1"/>
    <property type="molecule type" value="Genomic_DNA"/>
</dbReference>
<proteinExistence type="predicted"/>
<gene>
    <name evidence="1" type="ORF">IV80_GL001234</name>
</gene>
<dbReference type="Proteomes" id="UP000051568">
    <property type="component" value="Unassembled WGS sequence"/>
</dbReference>
<dbReference type="STRING" id="319652.IV80_GL001234"/>
<organism evidence="1 2">
    <name type="scientific">Pediococcus cellicola</name>
    <dbReference type="NCBI Taxonomy" id="319652"/>
    <lineage>
        <taxon>Bacteria</taxon>
        <taxon>Bacillati</taxon>
        <taxon>Bacillota</taxon>
        <taxon>Bacilli</taxon>
        <taxon>Lactobacillales</taxon>
        <taxon>Lactobacillaceae</taxon>
        <taxon>Pediococcus</taxon>
    </lineage>
</organism>
<evidence type="ECO:0000313" key="2">
    <source>
        <dbReference type="Proteomes" id="UP000051568"/>
    </source>
</evidence>
<dbReference type="PATRIC" id="fig|319652.3.peg.1248"/>
<keyword evidence="2" id="KW-1185">Reference proteome</keyword>
<comment type="caution">
    <text evidence="1">The sequence shown here is derived from an EMBL/GenBank/DDBJ whole genome shotgun (WGS) entry which is preliminary data.</text>
</comment>
<accession>A0A0R2IUQ0</accession>
<name>A0A0R2IUQ0_9LACO</name>
<evidence type="ECO:0000313" key="1">
    <source>
        <dbReference type="EMBL" id="KRN66645.1"/>
    </source>
</evidence>
<protein>
    <submittedName>
        <fullName evidence="1">Uncharacterized protein</fullName>
    </submittedName>
</protein>
<reference evidence="1 2" key="1">
    <citation type="journal article" date="2015" name="Genome Announc.">
        <title>Expanding the biotechnology potential of lactobacilli through comparative genomics of 213 strains and associated genera.</title>
        <authorList>
            <person name="Sun Z."/>
            <person name="Harris H.M."/>
            <person name="McCann A."/>
            <person name="Guo C."/>
            <person name="Argimon S."/>
            <person name="Zhang W."/>
            <person name="Yang X."/>
            <person name="Jeffery I.B."/>
            <person name="Cooney J.C."/>
            <person name="Kagawa T.F."/>
            <person name="Liu W."/>
            <person name="Song Y."/>
            <person name="Salvetti E."/>
            <person name="Wrobel A."/>
            <person name="Rasinkangas P."/>
            <person name="Parkhill J."/>
            <person name="Rea M.C."/>
            <person name="O'Sullivan O."/>
            <person name="Ritari J."/>
            <person name="Douillard F.P."/>
            <person name="Paul Ross R."/>
            <person name="Yang R."/>
            <person name="Briner A.E."/>
            <person name="Felis G.E."/>
            <person name="de Vos W.M."/>
            <person name="Barrangou R."/>
            <person name="Klaenhammer T.R."/>
            <person name="Caufield P.W."/>
            <person name="Cui Y."/>
            <person name="Zhang H."/>
            <person name="O'Toole P.W."/>
        </authorList>
    </citation>
    <scope>NUCLEOTIDE SEQUENCE [LARGE SCALE GENOMIC DNA]</scope>
    <source>
        <strain evidence="1 2">DSM 17757</strain>
    </source>
</reference>